<keyword evidence="6 10" id="KW-1133">Transmembrane helix</keyword>
<comment type="similarity">
    <text evidence="9">Belongs to the G-protein coupled receptor 1 family.</text>
</comment>
<dbReference type="CDD" id="cd15221">
    <property type="entry name" value="7tmA_OR52B-like"/>
    <property type="match status" value="1"/>
</dbReference>
<evidence type="ECO:0000256" key="5">
    <source>
        <dbReference type="ARBA" id="ARBA00022725"/>
    </source>
</evidence>
<organism evidence="12 13">
    <name type="scientific">Loxodonta africana</name>
    <name type="common">African elephant</name>
    <dbReference type="NCBI Taxonomy" id="9785"/>
    <lineage>
        <taxon>Eukaryota</taxon>
        <taxon>Metazoa</taxon>
        <taxon>Chordata</taxon>
        <taxon>Craniata</taxon>
        <taxon>Vertebrata</taxon>
        <taxon>Euteleostomi</taxon>
        <taxon>Mammalia</taxon>
        <taxon>Eutheria</taxon>
        <taxon>Afrotheria</taxon>
        <taxon>Proboscidea</taxon>
        <taxon>Elephantidae</taxon>
        <taxon>Loxodonta</taxon>
    </lineage>
</organism>
<evidence type="ECO:0000256" key="4">
    <source>
        <dbReference type="ARBA" id="ARBA00022692"/>
    </source>
</evidence>
<evidence type="ECO:0000256" key="1">
    <source>
        <dbReference type="ARBA" id="ARBA00002936"/>
    </source>
</evidence>
<dbReference type="PRINTS" id="PR00237">
    <property type="entry name" value="GPCRRHODOPSN"/>
</dbReference>
<keyword evidence="8 9" id="KW-0807">Transducer</keyword>
<dbReference type="InterPro" id="IPR000725">
    <property type="entry name" value="Olfact_rcpt"/>
</dbReference>
<keyword evidence="3 10" id="KW-0716">Sensory transduction</keyword>
<evidence type="ECO:0000313" key="13">
    <source>
        <dbReference type="Proteomes" id="UP000007646"/>
    </source>
</evidence>
<reference evidence="12" key="3">
    <citation type="submission" date="2025-09" db="UniProtKB">
        <authorList>
            <consortium name="Ensembl"/>
        </authorList>
    </citation>
    <scope>IDENTIFICATION</scope>
    <source>
        <strain evidence="12">Isolate ISIS603380</strain>
    </source>
</reference>
<sequence length="314" mass="35193">MSAPNYSTVNYDMFALIGVPGLKELHLWISIPFCLMYLVAVSGNGILIWVVAVERSLREPMFLFLSMLAFWDLILSTSTVPKALSIFWFDDVVISFGGCVTQLFFMHFAFVVESGILLAMAFDRFVAICYPLRYTTILSHSVIGKIGGAMVFRSFATVFPIVFLVKHLPFCHTNIIAHTFCEHMALAKLACADITINIWYGISVPLLSVILDMVLIVISYGLILQTVFRLPSHDVRMKALSTCGSHVCVILMFYLPGIFTVIAQCFGRKIPKHVHILLANLYVLVPPMMNPIIYGVKTKQIRERVALVFSPKGK</sequence>
<feature type="transmembrane region" description="Helical" evidence="10">
    <location>
        <begin position="274"/>
        <end position="294"/>
    </location>
</feature>
<dbReference type="GeneTree" id="ENSGT01090000260043"/>
<dbReference type="InterPro" id="IPR017452">
    <property type="entry name" value="GPCR_Rhodpsn_7TM"/>
</dbReference>
<dbReference type="PROSITE" id="PS50262">
    <property type="entry name" value="G_PROTEIN_RECEP_F1_2"/>
    <property type="match status" value="1"/>
</dbReference>
<feature type="transmembrane region" description="Helical" evidence="10">
    <location>
        <begin position="198"/>
        <end position="223"/>
    </location>
</feature>
<dbReference type="InterPro" id="IPR000276">
    <property type="entry name" value="GPCR_Rhodpsn"/>
</dbReference>
<keyword evidence="10" id="KW-1003">Cell membrane</keyword>
<dbReference type="GO" id="GO:0005886">
    <property type="term" value="C:plasma membrane"/>
    <property type="evidence" value="ECO:0007669"/>
    <property type="project" value="UniProtKB-SubCell"/>
</dbReference>
<keyword evidence="13" id="KW-1185">Reference proteome</keyword>
<dbReference type="GO" id="GO:0004984">
    <property type="term" value="F:olfactory receptor activity"/>
    <property type="evidence" value="ECO:0007669"/>
    <property type="project" value="InterPro"/>
</dbReference>
<feature type="transmembrane region" description="Helical" evidence="10">
    <location>
        <begin position="243"/>
        <end position="262"/>
    </location>
</feature>
<dbReference type="InParanoid" id="G3UM59"/>
<accession>G3UM59</accession>
<evidence type="ECO:0000256" key="2">
    <source>
        <dbReference type="ARBA" id="ARBA00004141"/>
    </source>
</evidence>
<dbReference type="Ensembl" id="ENSLAFT00000027603.1">
    <property type="protein sequence ID" value="ENSLAFP00000028918.1"/>
    <property type="gene ID" value="ENSLAFG00000028350.1"/>
</dbReference>
<keyword evidence="7 10" id="KW-0472">Membrane</keyword>
<dbReference type="eggNOG" id="ENOG502T9KR">
    <property type="taxonomic scope" value="Eukaryota"/>
</dbReference>
<dbReference type="OMA" id="WYGISVP"/>
<dbReference type="PRINTS" id="PR00245">
    <property type="entry name" value="OLFACTORYR"/>
</dbReference>
<dbReference type="Proteomes" id="UP000007646">
    <property type="component" value="Unassembled WGS sequence"/>
</dbReference>
<comment type="subcellular location">
    <subcellularLocation>
        <location evidence="10">Cell membrane</location>
        <topology evidence="10">Multi-pass membrane protein</topology>
    </subcellularLocation>
    <subcellularLocation>
        <location evidence="2">Membrane</location>
        <topology evidence="2">Multi-pass membrane protein</topology>
    </subcellularLocation>
</comment>
<dbReference type="Pfam" id="PF13853">
    <property type="entry name" value="7tm_4"/>
    <property type="match status" value="1"/>
</dbReference>
<dbReference type="PANTHER" id="PTHR26450:SF32">
    <property type="entry name" value="OLFACTORY RECEPTOR 52B6"/>
    <property type="match status" value="1"/>
</dbReference>
<dbReference type="HOGENOM" id="CLU_012526_0_0_1"/>
<dbReference type="AlphaFoldDB" id="G3UM59"/>
<evidence type="ECO:0000256" key="3">
    <source>
        <dbReference type="ARBA" id="ARBA00022606"/>
    </source>
</evidence>
<feature type="domain" description="G-protein coupled receptors family 1 profile" evidence="11">
    <location>
        <begin position="43"/>
        <end position="294"/>
    </location>
</feature>
<evidence type="ECO:0000256" key="6">
    <source>
        <dbReference type="ARBA" id="ARBA00022989"/>
    </source>
</evidence>
<keyword evidence="5 10" id="KW-0552">Olfaction</keyword>
<comment type="function">
    <text evidence="1">Odorant receptor.</text>
</comment>
<dbReference type="SUPFAM" id="SSF81321">
    <property type="entry name" value="Family A G protein-coupled receptor-like"/>
    <property type="match status" value="1"/>
</dbReference>
<dbReference type="STRING" id="9785.ENSLAFP00000028918"/>
<reference evidence="12 13" key="1">
    <citation type="submission" date="2009-06" db="EMBL/GenBank/DDBJ databases">
        <title>The Genome Sequence of Loxodonta africana (African elephant).</title>
        <authorList>
            <person name="Di Palma F."/>
            <person name="Heiman D."/>
            <person name="Young S."/>
            <person name="Johnson J."/>
            <person name="Lander E.S."/>
            <person name="Lindblad-Toh K."/>
        </authorList>
    </citation>
    <scope>NUCLEOTIDE SEQUENCE [LARGE SCALE GENOMIC DNA]</scope>
    <source>
        <strain evidence="12 13">Isolate ISIS603380</strain>
    </source>
</reference>
<feature type="transmembrane region" description="Helical" evidence="10">
    <location>
        <begin position="142"/>
        <end position="165"/>
    </location>
</feature>
<reference evidence="12" key="2">
    <citation type="submission" date="2025-08" db="UniProtKB">
        <authorList>
            <consortium name="Ensembl"/>
        </authorList>
    </citation>
    <scope>IDENTIFICATION</scope>
    <source>
        <strain evidence="12">Isolate ISIS603380</strain>
    </source>
</reference>
<dbReference type="Gene3D" id="1.20.1070.10">
    <property type="entry name" value="Rhodopsin 7-helix transmembrane proteins"/>
    <property type="match status" value="1"/>
</dbReference>
<evidence type="ECO:0000256" key="7">
    <source>
        <dbReference type="ARBA" id="ARBA00023136"/>
    </source>
</evidence>
<dbReference type="GO" id="GO:0004930">
    <property type="term" value="F:G protein-coupled receptor activity"/>
    <property type="evidence" value="ECO:0007669"/>
    <property type="project" value="UniProtKB-KW"/>
</dbReference>
<evidence type="ECO:0000256" key="8">
    <source>
        <dbReference type="ARBA" id="ARBA00023224"/>
    </source>
</evidence>
<evidence type="ECO:0000256" key="10">
    <source>
        <dbReference type="RuleBase" id="RU363047"/>
    </source>
</evidence>
<gene>
    <name evidence="12" type="primary">LOC100665269</name>
</gene>
<evidence type="ECO:0000256" key="9">
    <source>
        <dbReference type="RuleBase" id="RU000688"/>
    </source>
</evidence>
<name>G3UM59_LOXAF</name>
<dbReference type="InterPro" id="IPR050402">
    <property type="entry name" value="OR51/52/56-like"/>
</dbReference>
<dbReference type="PROSITE" id="PS00237">
    <property type="entry name" value="G_PROTEIN_RECEP_F1_1"/>
    <property type="match status" value="1"/>
</dbReference>
<feature type="transmembrane region" description="Helical" evidence="10">
    <location>
        <begin position="92"/>
        <end position="122"/>
    </location>
</feature>
<feature type="transmembrane region" description="Helical" evidence="10">
    <location>
        <begin position="62"/>
        <end position="80"/>
    </location>
</feature>
<evidence type="ECO:0000259" key="11">
    <source>
        <dbReference type="PROSITE" id="PS50262"/>
    </source>
</evidence>
<evidence type="ECO:0000313" key="12">
    <source>
        <dbReference type="Ensembl" id="ENSLAFP00000028918.1"/>
    </source>
</evidence>
<keyword evidence="9" id="KW-0675">Receptor</keyword>
<protein>
    <recommendedName>
        <fullName evidence="10">Olfactory receptor</fullName>
    </recommendedName>
</protein>
<keyword evidence="4 9" id="KW-0812">Transmembrane</keyword>
<keyword evidence="9" id="KW-0297">G-protein coupled receptor</keyword>
<feature type="transmembrane region" description="Helical" evidence="10">
    <location>
        <begin position="27"/>
        <end position="50"/>
    </location>
</feature>
<dbReference type="PANTHER" id="PTHR26450">
    <property type="entry name" value="OLFACTORY RECEPTOR 56B1-RELATED"/>
    <property type="match status" value="1"/>
</dbReference>
<proteinExistence type="inferred from homology"/>
<dbReference type="FunFam" id="1.20.1070.10:FF:000006">
    <property type="entry name" value="Olfactory receptor"/>
    <property type="match status" value="1"/>
</dbReference>